<accession>A0A2S4M9H4</accession>
<evidence type="ECO:0000313" key="2">
    <source>
        <dbReference type="EMBL" id="POR51388.1"/>
    </source>
</evidence>
<keyword evidence="3" id="KW-1185">Reference proteome</keyword>
<reference evidence="2 3" key="1">
    <citation type="submission" date="2018-01" db="EMBL/GenBank/DDBJ databases">
        <title>Genomic Encyclopedia of Type Strains, Phase III (KMG-III): the genomes of soil and plant-associated and newly described type strains.</title>
        <authorList>
            <person name="Whitman W."/>
        </authorList>
    </citation>
    <scope>NUCLEOTIDE SEQUENCE [LARGE SCALE GENOMIC DNA]</scope>
    <source>
        <strain evidence="2 3">1131</strain>
    </source>
</reference>
<name>A0A2S4M9H4_9HYPH</name>
<organism evidence="2 3">
    <name type="scientific">Bosea psychrotolerans</name>
    <dbReference type="NCBI Taxonomy" id="1871628"/>
    <lineage>
        <taxon>Bacteria</taxon>
        <taxon>Pseudomonadati</taxon>
        <taxon>Pseudomonadota</taxon>
        <taxon>Alphaproteobacteria</taxon>
        <taxon>Hyphomicrobiales</taxon>
        <taxon>Boseaceae</taxon>
        <taxon>Bosea</taxon>
    </lineage>
</organism>
<sequence length="210" mass="22504">MAIEGLSVRALAAALSLCLPLAATCAAQQPEVLSCIGPFARTANEAALIKAFGQQNVARAEIDVGEGMTEAGTIVYPRDPKRRLQVLWHDSKARSRPASISIPPTAIWRIDVPGARPPIRQGMTLAEVEAANGRPFEILGFGWDRGGHAGDWKGGRLAKPDGGCELSLRFDPEPGFLAMEAISGDRPFSSADARMRAVKPVVVEVRLNWP</sequence>
<evidence type="ECO:0000256" key="1">
    <source>
        <dbReference type="SAM" id="SignalP"/>
    </source>
</evidence>
<protein>
    <submittedName>
        <fullName evidence="2">Uncharacterized protein</fullName>
    </submittedName>
</protein>
<feature type="chain" id="PRO_5015435034" evidence="1">
    <location>
        <begin position="26"/>
        <end position="210"/>
    </location>
</feature>
<dbReference type="AlphaFoldDB" id="A0A2S4M9H4"/>
<dbReference type="Proteomes" id="UP000236919">
    <property type="component" value="Unassembled WGS sequence"/>
</dbReference>
<feature type="signal peptide" evidence="1">
    <location>
        <begin position="1"/>
        <end position="25"/>
    </location>
</feature>
<dbReference type="EMBL" id="PQFZ01000007">
    <property type="protein sequence ID" value="POR51388.1"/>
    <property type="molecule type" value="Genomic_DNA"/>
</dbReference>
<proteinExistence type="predicted"/>
<evidence type="ECO:0000313" key="3">
    <source>
        <dbReference type="Proteomes" id="UP000236919"/>
    </source>
</evidence>
<comment type="caution">
    <text evidence="2">The sequence shown here is derived from an EMBL/GenBank/DDBJ whole genome shotgun (WGS) entry which is preliminary data.</text>
</comment>
<keyword evidence="1" id="KW-0732">Signal</keyword>
<gene>
    <name evidence="2" type="ORF">CYD53_107171</name>
</gene>